<sequence length="71" mass="8465">MQDPNTDDRLTRLEEKFGYAEDLLEALNMLVAQQQQQIDWLRRELEELRRQRPADAPSAPRSLFDELPPHY</sequence>
<dbReference type="Proteomes" id="UP000183649">
    <property type="component" value="Unassembled WGS sequence"/>
</dbReference>
<proteinExistence type="predicted"/>
<keyword evidence="3" id="KW-1185">Reference proteome</keyword>
<dbReference type="STRING" id="339866.GCA_001418255_00686"/>
<evidence type="ECO:0000256" key="1">
    <source>
        <dbReference type="SAM" id="MobiDB-lite"/>
    </source>
</evidence>
<gene>
    <name evidence="2" type="ORF">Ga0061069_102162</name>
</gene>
<dbReference type="EMBL" id="CYHF01000002">
    <property type="protein sequence ID" value="CUA94638.1"/>
    <property type="molecule type" value="Genomic_DNA"/>
</dbReference>
<dbReference type="InterPro" id="IPR007236">
    <property type="entry name" value="SlyX"/>
</dbReference>
<protein>
    <submittedName>
        <fullName evidence="2">Uncharacterized coiled-coil protein SlyX (Sensitive to lysis X)</fullName>
    </submittedName>
</protein>
<dbReference type="AlphaFoldDB" id="A0A0K6HV46"/>
<evidence type="ECO:0000313" key="2">
    <source>
        <dbReference type="EMBL" id="CUA94638.1"/>
    </source>
</evidence>
<name>A0A0K6HV46_9BURK</name>
<dbReference type="RefSeq" id="WP_055449626.1">
    <property type="nucleotide sequence ID" value="NZ_CYHF01000002.1"/>
</dbReference>
<feature type="region of interest" description="Disordered" evidence="1">
    <location>
        <begin position="49"/>
        <end position="71"/>
    </location>
</feature>
<evidence type="ECO:0000313" key="3">
    <source>
        <dbReference type="Proteomes" id="UP000183649"/>
    </source>
</evidence>
<organism evidence="2 3">
    <name type="scientific">Thiomonas bhubaneswarensis</name>
    <dbReference type="NCBI Taxonomy" id="339866"/>
    <lineage>
        <taxon>Bacteria</taxon>
        <taxon>Pseudomonadati</taxon>
        <taxon>Pseudomonadota</taxon>
        <taxon>Betaproteobacteria</taxon>
        <taxon>Burkholderiales</taxon>
        <taxon>Thiomonas</taxon>
    </lineage>
</organism>
<dbReference type="Pfam" id="PF04102">
    <property type="entry name" value="SlyX"/>
    <property type="match status" value="1"/>
</dbReference>
<reference evidence="3" key="1">
    <citation type="submission" date="2015-08" db="EMBL/GenBank/DDBJ databases">
        <authorList>
            <person name="Varghese N."/>
        </authorList>
    </citation>
    <scope>NUCLEOTIDE SEQUENCE [LARGE SCALE GENOMIC DNA]</scope>
    <source>
        <strain evidence="3">DSM 18181</strain>
    </source>
</reference>
<dbReference type="OrthoDB" id="5297107at2"/>
<accession>A0A0K6HV46</accession>